<dbReference type="GO" id="GO:0050660">
    <property type="term" value="F:flavin adenine dinucleotide binding"/>
    <property type="evidence" value="ECO:0007669"/>
    <property type="project" value="InterPro"/>
</dbReference>
<name>A0A8J7WJB2_9ACTN</name>
<evidence type="ECO:0000313" key="7">
    <source>
        <dbReference type="EMBL" id="MBS2963343.1"/>
    </source>
</evidence>
<dbReference type="Pfam" id="PF00732">
    <property type="entry name" value="GMC_oxred_N"/>
    <property type="match status" value="1"/>
</dbReference>
<evidence type="ECO:0000256" key="1">
    <source>
        <dbReference type="ARBA" id="ARBA00010790"/>
    </source>
</evidence>
<dbReference type="AlphaFoldDB" id="A0A8J7WJB2"/>
<dbReference type="InterPro" id="IPR036188">
    <property type="entry name" value="FAD/NAD-bd_sf"/>
</dbReference>
<keyword evidence="2" id="KW-0285">Flavoprotein</keyword>
<evidence type="ECO:0000259" key="5">
    <source>
        <dbReference type="Pfam" id="PF00732"/>
    </source>
</evidence>
<dbReference type="GO" id="GO:0016614">
    <property type="term" value="F:oxidoreductase activity, acting on CH-OH group of donors"/>
    <property type="evidence" value="ECO:0007669"/>
    <property type="project" value="InterPro"/>
</dbReference>
<evidence type="ECO:0000313" key="8">
    <source>
        <dbReference type="Proteomes" id="UP000677913"/>
    </source>
</evidence>
<evidence type="ECO:0000256" key="3">
    <source>
        <dbReference type="ARBA" id="ARBA00022827"/>
    </source>
</evidence>
<protein>
    <submittedName>
        <fullName evidence="7">GMC family oxidoreductase</fullName>
    </submittedName>
</protein>
<dbReference type="EMBL" id="JAGSXH010000025">
    <property type="protein sequence ID" value="MBS2963343.1"/>
    <property type="molecule type" value="Genomic_DNA"/>
</dbReference>
<keyword evidence="3" id="KW-0274">FAD</keyword>
<comment type="similarity">
    <text evidence="1">Belongs to the GMC oxidoreductase family.</text>
</comment>
<accession>A0A8J7WJB2</accession>
<proteinExistence type="inferred from homology"/>
<evidence type="ECO:0000256" key="4">
    <source>
        <dbReference type="ARBA" id="ARBA00023002"/>
    </source>
</evidence>
<comment type="caution">
    <text evidence="7">The sequence shown here is derived from an EMBL/GenBank/DDBJ whole genome shotgun (WGS) entry which is preliminary data.</text>
</comment>
<keyword evidence="4" id="KW-0560">Oxidoreductase</keyword>
<gene>
    <name evidence="7" type="ORF">KGA66_09825</name>
</gene>
<evidence type="ECO:0000259" key="6">
    <source>
        <dbReference type="Pfam" id="PF05199"/>
    </source>
</evidence>
<dbReference type="Gene3D" id="3.50.50.60">
    <property type="entry name" value="FAD/NAD(P)-binding domain"/>
    <property type="match status" value="2"/>
</dbReference>
<dbReference type="SUPFAM" id="SSF51905">
    <property type="entry name" value="FAD/NAD(P)-binding domain"/>
    <property type="match status" value="1"/>
</dbReference>
<dbReference type="PANTHER" id="PTHR46056">
    <property type="entry name" value="LONG-CHAIN-ALCOHOL OXIDASE"/>
    <property type="match status" value="1"/>
</dbReference>
<dbReference type="SUPFAM" id="SSF54373">
    <property type="entry name" value="FAD-linked reductases, C-terminal domain"/>
    <property type="match status" value="1"/>
</dbReference>
<keyword evidence="8" id="KW-1185">Reference proteome</keyword>
<reference evidence="7" key="1">
    <citation type="submission" date="2021-04" db="EMBL/GenBank/DDBJ databases">
        <title>Genome based classification of Actinospica acidithermotolerans sp. nov., an actinobacterium isolated from an Indonesian hot spring.</title>
        <authorList>
            <person name="Kusuma A.B."/>
            <person name="Putra K.E."/>
            <person name="Nafisah S."/>
            <person name="Loh J."/>
            <person name="Nouioui I."/>
            <person name="Goodfellow M."/>
        </authorList>
    </citation>
    <scope>NUCLEOTIDE SEQUENCE</scope>
    <source>
        <strain evidence="7">DSM 45618</strain>
    </source>
</reference>
<evidence type="ECO:0000256" key="2">
    <source>
        <dbReference type="ARBA" id="ARBA00022630"/>
    </source>
</evidence>
<dbReference type="PANTHER" id="PTHR46056:SF12">
    <property type="entry name" value="LONG-CHAIN-ALCOHOL OXIDASE"/>
    <property type="match status" value="1"/>
</dbReference>
<feature type="domain" description="Glucose-methanol-choline oxidoreductase C-terminal" evidence="6">
    <location>
        <begin position="432"/>
        <end position="544"/>
    </location>
</feature>
<dbReference type="InterPro" id="IPR000172">
    <property type="entry name" value="GMC_OxRdtase_N"/>
</dbReference>
<feature type="domain" description="Glucose-methanol-choline oxidoreductase N-terminal" evidence="5">
    <location>
        <begin position="125"/>
        <end position="339"/>
    </location>
</feature>
<sequence length="573" mass="63101">MSSFTDVNALTERLSTRRVRARNESAWLLPNDGTRFDKALIENMRRHRDADEVDLVIVGCGAGGSTLAQRMARAGWSVVVLEAGPFWDPDAHWVSDEAGSHHLYWTEPRVISGSDPVPLGSNNSGRGVGGSMVHFAGYAPRLHPSDFHTRTVDGVGQDWPIEYADLRPYYERIERELPVAGQHWPWGDPHGYPHAPHPVGGNGEVFLRGAAALGIEARVGPVAITNGRFGNRPHCIYRGFCLQGCKVNAKASPLITHVPDALAHGAEIRSDAMVSAIETDREGRYVTGVRYFLRGREHFQAARMVAVAGYSLETPRLLLNSANKHHPDGLCNEHDLVGRYLMVQGAPQTAGRFAEEVRMYKAPPPEVSCEEFYETDPAKPYRRGFSVQNVSPLPITWAEHVSAQGHWGENLRTYMSDYVHWSTLGALCEFLPLPQNRVTLADQRDRYGLPVVDMSYSMCDNDRALMKAAQARMEEILHAAGAAEVMTIQRFAHLVGGARMGRTAQEGVVDASLRTFSIPNLLITDGSVFPTQGSVNPALTIMALVDRAARLLADGARAGMRSPDPTQHEEYST</sequence>
<dbReference type="Pfam" id="PF05199">
    <property type="entry name" value="GMC_oxred_C"/>
    <property type="match status" value="1"/>
</dbReference>
<dbReference type="InterPro" id="IPR007867">
    <property type="entry name" value="GMC_OxRtase_C"/>
</dbReference>
<dbReference type="Proteomes" id="UP000677913">
    <property type="component" value="Unassembled WGS sequence"/>
</dbReference>
<organism evidence="7 8">
    <name type="scientific">Actinocrinis puniceicyclus</name>
    <dbReference type="NCBI Taxonomy" id="977794"/>
    <lineage>
        <taxon>Bacteria</taxon>
        <taxon>Bacillati</taxon>
        <taxon>Actinomycetota</taxon>
        <taxon>Actinomycetes</taxon>
        <taxon>Catenulisporales</taxon>
        <taxon>Actinospicaceae</taxon>
        <taxon>Actinocrinis</taxon>
    </lineage>
</organism>